<sequence>MAATMADTPAEAPPPPPEIKEEGVKRAAPGDDAPKQYPKPIKKNVSAFLHFCAEQREAVKAENPEITGKAGEITKILGQRWKALDGDAKARYNEMAAADKRRYDAEKKERGGDVPKPAKKDAEPHETIIPVARVKKICRADPEVRSMAKEATVVMAKAAEIFVQNLAVATHAVASTRTLRADHVAQAVRDRPDFAFLRVEFPKVDYKPKEAGPKKGPAAPANQPSIASFFKKPKPEAEA</sequence>
<dbReference type="Pfam" id="PF00808">
    <property type="entry name" value="CBFD_NFYB_HMF"/>
    <property type="match status" value="1"/>
</dbReference>
<dbReference type="InterPro" id="IPR050568">
    <property type="entry name" value="Transcr_DNA_Rep_Reg"/>
</dbReference>
<dbReference type="Gene3D" id="1.10.30.10">
    <property type="entry name" value="High mobility group box domain"/>
    <property type="match status" value="1"/>
</dbReference>
<evidence type="ECO:0000256" key="3">
    <source>
        <dbReference type="PROSITE-ProRule" id="PRU00267"/>
    </source>
</evidence>
<evidence type="ECO:0000313" key="7">
    <source>
        <dbReference type="Proteomes" id="UP000789595"/>
    </source>
</evidence>
<dbReference type="SUPFAM" id="SSF47095">
    <property type="entry name" value="HMG-box"/>
    <property type="match status" value="1"/>
</dbReference>
<dbReference type="CDD" id="cd22929">
    <property type="entry name" value="HFD_POLE4-like"/>
    <property type="match status" value="1"/>
</dbReference>
<dbReference type="InterPro" id="IPR009071">
    <property type="entry name" value="HMG_box_dom"/>
</dbReference>
<keyword evidence="3" id="KW-0238">DNA-binding</keyword>
<dbReference type="PROSITE" id="PS50118">
    <property type="entry name" value="HMG_BOX_2"/>
    <property type="match status" value="1"/>
</dbReference>
<dbReference type="SUPFAM" id="SSF47113">
    <property type="entry name" value="Histone-fold"/>
    <property type="match status" value="1"/>
</dbReference>
<organism evidence="6 7">
    <name type="scientific">Pelagomonas calceolata</name>
    <dbReference type="NCBI Taxonomy" id="35677"/>
    <lineage>
        <taxon>Eukaryota</taxon>
        <taxon>Sar</taxon>
        <taxon>Stramenopiles</taxon>
        <taxon>Ochrophyta</taxon>
        <taxon>Pelagophyceae</taxon>
        <taxon>Pelagomonadales</taxon>
        <taxon>Pelagomonadaceae</taxon>
        <taxon>Pelagomonas</taxon>
    </lineage>
</organism>
<feature type="region of interest" description="Disordered" evidence="4">
    <location>
        <begin position="1"/>
        <end position="40"/>
    </location>
</feature>
<feature type="compositionally biased region" description="Low complexity" evidence="4">
    <location>
        <begin position="1"/>
        <end position="10"/>
    </location>
</feature>
<dbReference type="PANTHER" id="PTHR10252">
    <property type="entry name" value="HISTONE-LIKE TRANSCRIPTION FACTOR CCAAT-RELATED"/>
    <property type="match status" value="1"/>
</dbReference>
<comment type="caution">
    <text evidence="6">The sequence shown here is derived from an EMBL/GenBank/DDBJ whole genome shotgun (WGS) entry which is preliminary data.</text>
</comment>
<feature type="compositionally biased region" description="Basic and acidic residues" evidence="4">
    <location>
        <begin position="18"/>
        <end position="34"/>
    </location>
</feature>
<comment type="subcellular location">
    <subcellularLocation>
        <location evidence="1">Nucleus</location>
    </subcellularLocation>
</comment>
<feature type="DNA-binding region" description="HMG box" evidence="3">
    <location>
        <begin position="41"/>
        <end position="111"/>
    </location>
</feature>
<keyword evidence="2 3" id="KW-0539">Nucleus</keyword>
<feature type="domain" description="HMG box" evidence="5">
    <location>
        <begin position="41"/>
        <end position="111"/>
    </location>
</feature>
<evidence type="ECO:0000256" key="4">
    <source>
        <dbReference type="SAM" id="MobiDB-lite"/>
    </source>
</evidence>
<gene>
    <name evidence="6" type="ORF">PECAL_4P19970</name>
</gene>
<dbReference type="OrthoDB" id="1919336at2759"/>
<dbReference type="GO" id="GO:0046982">
    <property type="term" value="F:protein heterodimerization activity"/>
    <property type="evidence" value="ECO:0007669"/>
    <property type="project" value="InterPro"/>
</dbReference>
<dbReference type="PANTHER" id="PTHR10252:SF54">
    <property type="entry name" value="CHROMATIN ACCESSIBILITY COMPLEX PROTEIN 1"/>
    <property type="match status" value="1"/>
</dbReference>
<dbReference type="InterPro" id="IPR003958">
    <property type="entry name" value="CBFA_NFYB_domain"/>
</dbReference>
<feature type="region of interest" description="Disordered" evidence="4">
    <location>
        <begin position="101"/>
        <end position="122"/>
    </location>
</feature>
<dbReference type="GO" id="GO:0006355">
    <property type="term" value="P:regulation of DNA-templated transcription"/>
    <property type="evidence" value="ECO:0007669"/>
    <property type="project" value="TreeGrafter"/>
</dbReference>
<dbReference type="Proteomes" id="UP000789595">
    <property type="component" value="Unassembled WGS sequence"/>
</dbReference>
<reference evidence="6" key="1">
    <citation type="submission" date="2021-11" db="EMBL/GenBank/DDBJ databases">
        <authorList>
            <consortium name="Genoscope - CEA"/>
            <person name="William W."/>
        </authorList>
    </citation>
    <scope>NUCLEOTIDE SEQUENCE</scope>
</reference>
<dbReference type="InterPro" id="IPR009072">
    <property type="entry name" value="Histone-fold"/>
</dbReference>
<dbReference type="GO" id="GO:0005634">
    <property type="term" value="C:nucleus"/>
    <property type="evidence" value="ECO:0007669"/>
    <property type="project" value="UniProtKB-SubCell"/>
</dbReference>
<dbReference type="Pfam" id="PF00505">
    <property type="entry name" value="HMG_box"/>
    <property type="match status" value="1"/>
</dbReference>
<dbReference type="EMBL" id="CAKKNE010000004">
    <property type="protein sequence ID" value="CAH0374698.1"/>
    <property type="molecule type" value="Genomic_DNA"/>
</dbReference>
<evidence type="ECO:0000256" key="1">
    <source>
        <dbReference type="ARBA" id="ARBA00004123"/>
    </source>
</evidence>
<dbReference type="InterPro" id="IPR036910">
    <property type="entry name" value="HMG_box_dom_sf"/>
</dbReference>
<evidence type="ECO:0000313" key="6">
    <source>
        <dbReference type="EMBL" id="CAH0374698.1"/>
    </source>
</evidence>
<proteinExistence type="predicted"/>
<evidence type="ECO:0000259" key="5">
    <source>
        <dbReference type="PROSITE" id="PS50118"/>
    </source>
</evidence>
<dbReference type="Gene3D" id="1.10.20.10">
    <property type="entry name" value="Histone, subunit A"/>
    <property type="match status" value="1"/>
</dbReference>
<feature type="region of interest" description="Disordered" evidence="4">
    <location>
        <begin position="206"/>
        <end position="239"/>
    </location>
</feature>
<dbReference type="AlphaFoldDB" id="A0A8J2SKJ4"/>
<evidence type="ECO:0000256" key="2">
    <source>
        <dbReference type="ARBA" id="ARBA00023242"/>
    </source>
</evidence>
<name>A0A8J2SKJ4_9STRA</name>
<dbReference type="GO" id="GO:0000976">
    <property type="term" value="F:transcription cis-regulatory region binding"/>
    <property type="evidence" value="ECO:0007669"/>
    <property type="project" value="TreeGrafter"/>
</dbReference>
<protein>
    <recommendedName>
        <fullName evidence="5">HMG box domain-containing protein</fullName>
    </recommendedName>
</protein>
<dbReference type="SMART" id="SM00398">
    <property type="entry name" value="HMG"/>
    <property type="match status" value="1"/>
</dbReference>
<keyword evidence="7" id="KW-1185">Reference proteome</keyword>
<accession>A0A8J2SKJ4</accession>